<organism evidence="1 2">
    <name type="scientific">Panagrolaimus sp. JU765</name>
    <dbReference type="NCBI Taxonomy" id="591449"/>
    <lineage>
        <taxon>Eukaryota</taxon>
        <taxon>Metazoa</taxon>
        <taxon>Ecdysozoa</taxon>
        <taxon>Nematoda</taxon>
        <taxon>Chromadorea</taxon>
        <taxon>Rhabditida</taxon>
        <taxon>Tylenchina</taxon>
        <taxon>Panagrolaimomorpha</taxon>
        <taxon>Panagrolaimoidea</taxon>
        <taxon>Panagrolaimidae</taxon>
        <taxon>Panagrolaimus</taxon>
    </lineage>
</organism>
<evidence type="ECO:0000313" key="2">
    <source>
        <dbReference type="WBParaSite" id="JU765_v2.g7639.t1"/>
    </source>
</evidence>
<proteinExistence type="predicted"/>
<accession>A0AC34RJQ6</accession>
<reference evidence="2" key="1">
    <citation type="submission" date="2022-11" db="UniProtKB">
        <authorList>
            <consortium name="WormBaseParasite"/>
        </authorList>
    </citation>
    <scope>IDENTIFICATION</scope>
</reference>
<evidence type="ECO:0000313" key="1">
    <source>
        <dbReference type="Proteomes" id="UP000887576"/>
    </source>
</evidence>
<name>A0AC34RJQ6_9BILA</name>
<sequence>MSPIFHADFEFATKLDVLSNLTYFHVLHIFVEKSNILSTSEADKAQKSVRNSVIFVSNTQAVLEMNRSSIQLLTIKNVSKRSKI</sequence>
<dbReference type="WBParaSite" id="JU765_v2.g7639.t1">
    <property type="protein sequence ID" value="JU765_v2.g7639.t1"/>
    <property type="gene ID" value="JU765_v2.g7639"/>
</dbReference>
<dbReference type="Proteomes" id="UP000887576">
    <property type="component" value="Unplaced"/>
</dbReference>
<protein>
    <submittedName>
        <fullName evidence="2">Uncharacterized protein</fullName>
    </submittedName>
</protein>